<sequence length="103" mass="11496">MNQRLDKEGEKEECRAERDSWNGKRVHRATKAREGGEGEEGGGGGGGESWEDEAKEYGARRRAVRRGTELERSRNVIISVVNLTHSMEWAPTTTTTTTTTTMI</sequence>
<feature type="region of interest" description="Disordered" evidence="1">
    <location>
        <begin position="1"/>
        <end position="72"/>
    </location>
</feature>
<evidence type="ECO:0000313" key="2">
    <source>
        <dbReference type="EMBL" id="KAK1132626.1"/>
    </source>
</evidence>
<protein>
    <submittedName>
        <fullName evidence="2">Uncharacterized protein</fullName>
    </submittedName>
</protein>
<comment type="caution">
    <text evidence="2">The sequence shown here is derived from an EMBL/GenBank/DDBJ whole genome shotgun (WGS) entry which is preliminary data.</text>
</comment>
<gene>
    <name evidence="2" type="ORF">K0M31_014011</name>
</gene>
<accession>A0AA40G7X4</accession>
<evidence type="ECO:0000313" key="3">
    <source>
        <dbReference type="Proteomes" id="UP001177670"/>
    </source>
</evidence>
<feature type="compositionally biased region" description="Basic and acidic residues" evidence="1">
    <location>
        <begin position="1"/>
        <end position="22"/>
    </location>
</feature>
<evidence type="ECO:0000256" key="1">
    <source>
        <dbReference type="SAM" id="MobiDB-lite"/>
    </source>
</evidence>
<proteinExistence type="predicted"/>
<reference evidence="2" key="1">
    <citation type="submission" date="2021-10" db="EMBL/GenBank/DDBJ databases">
        <title>Melipona bicolor Genome sequencing and assembly.</title>
        <authorList>
            <person name="Araujo N.S."/>
            <person name="Arias M.C."/>
        </authorList>
    </citation>
    <scope>NUCLEOTIDE SEQUENCE</scope>
    <source>
        <strain evidence="2">USP_2M_L1-L4_2017</strain>
        <tissue evidence="2">Whole body</tissue>
    </source>
</reference>
<dbReference type="AlphaFoldDB" id="A0AA40G7X4"/>
<organism evidence="2 3">
    <name type="scientific">Melipona bicolor</name>
    <dbReference type="NCBI Taxonomy" id="60889"/>
    <lineage>
        <taxon>Eukaryota</taxon>
        <taxon>Metazoa</taxon>
        <taxon>Ecdysozoa</taxon>
        <taxon>Arthropoda</taxon>
        <taxon>Hexapoda</taxon>
        <taxon>Insecta</taxon>
        <taxon>Pterygota</taxon>
        <taxon>Neoptera</taxon>
        <taxon>Endopterygota</taxon>
        <taxon>Hymenoptera</taxon>
        <taxon>Apocrita</taxon>
        <taxon>Aculeata</taxon>
        <taxon>Apoidea</taxon>
        <taxon>Anthophila</taxon>
        <taxon>Apidae</taxon>
        <taxon>Melipona</taxon>
    </lineage>
</organism>
<name>A0AA40G7X4_9HYME</name>
<keyword evidence="3" id="KW-1185">Reference proteome</keyword>
<dbReference type="Proteomes" id="UP001177670">
    <property type="component" value="Unassembled WGS sequence"/>
</dbReference>
<dbReference type="EMBL" id="JAHYIQ010000004">
    <property type="protein sequence ID" value="KAK1132626.1"/>
    <property type="molecule type" value="Genomic_DNA"/>
</dbReference>